<accession>A0A2G9UDG7</accession>
<proteinExistence type="predicted"/>
<dbReference type="OrthoDB" id="19988at2759"/>
<dbReference type="GO" id="GO:0070939">
    <property type="term" value="C:Dsl1/NZR complex"/>
    <property type="evidence" value="ECO:0007669"/>
    <property type="project" value="TreeGrafter"/>
</dbReference>
<reference evidence="1 2" key="1">
    <citation type="submission" date="2015-09" db="EMBL/GenBank/DDBJ databases">
        <title>Draft genome of the parasitic nematode Teladorsagia circumcincta isolate WARC Sus (inbred).</title>
        <authorList>
            <person name="Mitreva M."/>
        </authorList>
    </citation>
    <scope>NUCLEOTIDE SEQUENCE [LARGE SCALE GENOMIC DNA]</scope>
    <source>
        <strain evidence="1 2">S</strain>
    </source>
</reference>
<dbReference type="PANTHER" id="PTHR15922:SF2">
    <property type="entry name" value="NBAS SUBUNIT OF NRZ TETHERING COMPLEX"/>
    <property type="match status" value="1"/>
</dbReference>
<protein>
    <submittedName>
        <fullName evidence="1">Uncharacterized protein</fullName>
    </submittedName>
</protein>
<dbReference type="EMBL" id="KZ347417">
    <property type="protein sequence ID" value="PIO67772.1"/>
    <property type="molecule type" value="Genomic_DNA"/>
</dbReference>
<dbReference type="GO" id="GO:0000149">
    <property type="term" value="F:SNARE binding"/>
    <property type="evidence" value="ECO:0007669"/>
    <property type="project" value="TreeGrafter"/>
</dbReference>
<dbReference type="PANTHER" id="PTHR15922">
    <property type="entry name" value="NEUROBLASTOMA-AMPLIFIED SEQUENCE"/>
    <property type="match status" value="1"/>
</dbReference>
<gene>
    <name evidence="1" type="ORF">TELCIR_10469</name>
</gene>
<name>A0A2G9UDG7_TELCI</name>
<sequence length="367" mass="40702">MVKLNGNYKQGKKCAKLAVMLGVKTPVATALSLCALSALIAHDERYLGKYIQEVIAKGRDLPVVHELCIRIMESPFVPAVMEEIYACALLNAPVDKLMETLDLIQNHRCARKRRAHEELEINDKLVIDAMTEDDVMYADALQLASDFKMNDWPVHFASLENALTSLDIHEAKAILKARGHLARLRSDPDRLHSQLRTLVGPLMTTNEQFIAYLSLFGDGQPERSALPVLKRILEKKRDLKAVRLFTDADYLYNLILSVPDRVILSLVDGILSIPVGVEACEAAARILLDGTDIRPAASPAVIFALLGKDEANFIDLVACKTSSEELQYLERAALILEATPNADSRLLEVVRLVSKAQFELSGPGYIY</sequence>
<organism evidence="1 2">
    <name type="scientific">Teladorsagia circumcincta</name>
    <name type="common">Brown stomach worm</name>
    <name type="synonym">Ostertagia circumcincta</name>
    <dbReference type="NCBI Taxonomy" id="45464"/>
    <lineage>
        <taxon>Eukaryota</taxon>
        <taxon>Metazoa</taxon>
        <taxon>Ecdysozoa</taxon>
        <taxon>Nematoda</taxon>
        <taxon>Chromadorea</taxon>
        <taxon>Rhabditida</taxon>
        <taxon>Rhabditina</taxon>
        <taxon>Rhabditomorpha</taxon>
        <taxon>Strongyloidea</taxon>
        <taxon>Trichostrongylidae</taxon>
        <taxon>Teladorsagia</taxon>
    </lineage>
</organism>
<dbReference type="AlphaFoldDB" id="A0A2G9UDG7"/>
<keyword evidence="2" id="KW-1185">Reference proteome</keyword>
<evidence type="ECO:0000313" key="1">
    <source>
        <dbReference type="EMBL" id="PIO67772.1"/>
    </source>
</evidence>
<dbReference type="Proteomes" id="UP000230423">
    <property type="component" value="Unassembled WGS sequence"/>
</dbReference>
<evidence type="ECO:0000313" key="2">
    <source>
        <dbReference type="Proteomes" id="UP000230423"/>
    </source>
</evidence>
<dbReference type="GO" id="GO:0006890">
    <property type="term" value="P:retrograde vesicle-mediated transport, Golgi to endoplasmic reticulum"/>
    <property type="evidence" value="ECO:0007669"/>
    <property type="project" value="TreeGrafter"/>
</dbReference>